<gene>
    <name evidence="2" type="ORF">C1881_07380</name>
</gene>
<comment type="caution">
    <text evidence="2">The sequence shown here is derived from an EMBL/GenBank/DDBJ whole genome shotgun (WGS) entry which is preliminary data.</text>
</comment>
<sequence length="75" mass="8287">MRRMPAAETHRRIAPDNNRQLSTDGRKPHDGASLQRLQLILSKYATMGPLGAATKRLGENLGANKARLNSFDLAF</sequence>
<dbReference type="EMBL" id="PPTO01000011">
    <property type="protein sequence ID" value="RDB57794.1"/>
    <property type="molecule type" value="Genomic_DNA"/>
</dbReference>
<organism evidence="2 3">
    <name type="scientific">Slackia isoflavoniconvertens</name>
    <dbReference type="NCBI Taxonomy" id="572010"/>
    <lineage>
        <taxon>Bacteria</taxon>
        <taxon>Bacillati</taxon>
        <taxon>Actinomycetota</taxon>
        <taxon>Coriobacteriia</taxon>
        <taxon>Eggerthellales</taxon>
        <taxon>Eggerthellaceae</taxon>
        <taxon>Slackia</taxon>
    </lineage>
</organism>
<feature type="region of interest" description="Disordered" evidence="1">
    <location>
        <begin position="1"/>
        <end position="31"/>
    </location>
</feature>
<evidence type="ECO:0000256" key="1">
    <source>
        <dbReference type="SAM" id="MobiDB-lite"/>
    </source>
</evidence>
<evidence type="ECO:0000313" key="3">
    <source>
        <dbReference type="Proteomes" id="UP000253975"/>
    </source>
</evidence>
<reference evidence="2 3" key="1">
    <citation type="journal article" date="2018" name="Elife">
        <title>Discovery and characterization of a prevalent human gut bacterial enzyme sufficient for the inactivation of a family of plant toxins.</title>
        <authorList>
            <person name="Koppel N."/>
            <person name="Bisanz J.E."/>
            <person name="Pandelia M.E."/>
            <person name="Turnbaugh P.J."/>
            <person name="Balskus E.P."/>
        </authorList>
    </citation>
    <scope>NUCLEOTIDE SEQUENCE [LARGE SCALE GENOMIC DNA]</scope>
    <source>
        <strain evidence="2 3">OB21 GAM31</strain>
    </source>
</reference>
<protein>
    <submittedName>
        <fullName evidence="2">Uncharacterized protein</fullName>
    </submittedName>
</protein>
<accession>A0A369LF38</accession>
<dbReference type="AlphaFoldDB" id="A0A369LF38"/>
<dbReference type="Proteomes" id="UP000253975">
    <property type="component" value="Unassembled WGS sequence"/>
</dbReference>
<name>A0A369LF38_9ACTN</name>
<proteinExistence type="predicted"/>
<evidence type="ECO:0000313" key="2">
    <source>
        <dbReference type="EMBL" id="RDB57794.1"/>
    </source>
</evidence>